<reference evidence="2" key="1">
    <citation type="submission" date="2023-06" db="EMBL/GenBank/DDBJ databases">
        <title>Genomic of Parafulvivirga corallium.</title>
        <authorList>
            <person name="Wang G."/>
        </authorList>
    </citation>
    <scope>NUCLEOTIDE SEQUENCE</scope>
    <source>
        <strain evidence="2">BMA10</strain>
    </source>
</reference>
<gene>
    <name evidence="2" type="ORF">QQ008_25145</name>
</gene>
<dbReference type="InterPro" id="IPR004360">
    <property type="entry name" value="Glyas_Fos-R_dOase_dom"/>
</dbReference>
<proteinExistence type="predicted"/>
<dbReference type="Pfam" id="PF00903">
    <property type="entry name" value="Glyoxalase"/>
    <property type="match status" value="1"/>
</dbReference>
<dbReference type="PROSITE" id="PS51819">
    <property type="entry name" value="VOC"/>
    <property type="match status" value="1"/>
</dbReference>
<keyword evidence="3" id="KW-1185">Reference proteome</keyword>
<evidence type="ECO:0000259" key="1">
    <source>
        <dbReference type="PROSITE" id="PS51819"/>
    </source>
</evidence>
<dbReference type="InterPro" id="IPR029068">
    <property type="entry name" value="Glyas_Bleomycin-R_OHBP_Dase"/>
</dbReference>
<name>A0ABT8KV89_9BACT</name>
<comment type="caution">
    <text evidence="2">The sequence shown here is derived from an EMBL/GenBank/DDBJ whole genome shotgun (WGS) entry which is preliminary data.</text>
</comment>
<dbReference type="EMBL" id="JAUJEA010000012">
    <property type="protein sequence ID" value="MDN5204702.1"/>
    <property type="molecule type" value="Genomic_DNA"/>
</dbReference>
<dbReference type="SUPFAM" id="SSF54593">
    <property type="entry name" value="Glyoxalase/Bleomycin resistance protein/Dihydroxybiphenyl dioxygenase"/>
    <property type="match status" value="1"/>
</dbReference>
<accession>A0ABT8KV89</accession>
<protein>
    <submittedName>
        <fullName evidence="2">VOC family protein</fullName>
    </submittedName>
</protein>
<evidence type="ECO:0000313" key="2">
    <source>
        <dbReference type="EMBL" id="MDN5204702.1"/>
    </source>
</evidence>
<sequence length="144" mass="16876">MKVEAIKNSSEHVDLLSLKTVIRTRDFETSKKFYTEILNLAIVEEYSGENRGCIVRLGPENSNAFFEISEIPEGHYYYDPSFSHTVANDKIDIQIRTDSVDYWANRLKEKWEARGPIERPWGSHYLYLKDPDGLQIIIYQEQNK</sequence>
<dbReference type="Proteomes" id="UP001172082">
    <property type="component" value="Unassembled WGS sequence"/>
</dbReference>
<organism evidence="2 3">
    <name type="scientific">Splendidivirga corallicola</name>
    <dbReference type="NCBI Taxonomy" id="3051826"/>
    <lineage>
        <taxon>Bacteria</taxon>
        <taxon>Pseudomonadati</taxon>
        <taxon>Bacteroidota</taxon>
        <taxon>Cytophagia</taxon>
        <taxon>Cytophagales</taxon>
        <taxon>Splendidivirgaceae</taxon>
        <taxon>Splendidivirga</taxon>
    </lineage>
</organism>
<dbReference type="CDD" id="cd06587">
    <property type="entry name" value="VOC"/>
    <property type="match status" value="1"/>
</dbReference>
<dbReference type="Gene3D" id="3.10.180.10">
    <property type="entry name" value="2,3-Dihydroxybiphenyl 1,2-Dioxygenase, domain 1"/>
    <property type="match status" value="1"/>
</dbReference>
<evidence type="ECO:0000313" key="3">
    <source>
        <dbReference type="Proteomes" id="UP001172082"/>
    </source>
</evidence>
<dbReference type="InterPro" id="IPR037523">
    <property type="entry name" value="VOC_core"/>
</dbReference>
<feature type="domain" description="VOC" evidence="1">
    <location>
        <begin position="16"/>
        <end position="141"/>
    </location>
</feature>